<comment type="caution">
    <text evidence="3">The sequence shown here is derived from an EMBL/GenBank/DDBJ whole genome shotgun (WGS) entry which is preliminary data.</text>
</comment>
<dbReference type="EMBL" id="JAEQNB010000009">
    <property type="protein sequence ID" value="MBL0389173.1"/>
    <property type="molecule type" value="Genomic_DNA"/>
</dbReference>
<keyword evidence="4" id="KW-1185">Reference proteome</keyword>
<dbReference type="CDD" id="cd00093">
    <property type="entry name" value="HTH_XRE"/>
    <property type="match status" value="1"/>
</dbReference>
<feature type="domain" description="HTH cro/C1-type" evidence="2">
    <location>
        <begin position="8"/>
        <end position="62"/>
    </location>
</feature>
<evidence type="ECO:0000256" key="1">
    <source>
        <dbReference type="ARBA" id="ARBA00023125"/>
    </source>
</evidence>
<dbReference type="InterPro" id="IPR001387">
    <property type="entry name" value="Cro/C1-type_HTH"/>
</dbReference>
<dbReference type="InterPro" id="IPR050807">
    <property type="entry name" value="TransReg_Diox_bact_type"/>
</dbReference>
<dbReference type="RefSeq" id="WP_201638176.1">
    <property type="nucleotide sequence ID" value="NZ_JAEQNB010000009.1"/>
</dbReference>
<dbReference type="PROSITE" id="PS50943">
    <property type="entry name" value="HTH_CROC1"/>
    <property type="match status" value="1"/>
</dbReference>
<dbReference type="SUPFAM" id="SSF48452">
    <property type="entry name" value="TPR-like"/>
    <property type="match status" value="2"/>
</dbReference>
<sequence>MTELGLKIKLHRERKGWNQKELAEKADVSPATISGAENGRFTPTPAVLHRIARELGLEFYELSTLYPEPKLDTLLEIGYLYVSERHFGQALNLAHQIQCENPPMQEYQLHQLLYLEAFALTYWEQTRMQGIEALYSLSTKLEGAAHTDQIFAMRVQNALGAAWYRQLDLITALHHYKRAIEMLNSFPQTQDRIVGTIHYNIGNCLRWLGQDREAIVYLEKALPLTLESRNYMSVGGIYFSLGACYQNLHEMQAASEAFREAVPWFEAANSQEFAMQSRSLLYFCSPELRAQALPYLEEELQTLTGVVHPIDESVTLTRIASLHLERGELPQAQTALEKADALSAKHPRSGQRGYFLQTYALYQLAVGNDDAASHYAFEAADLYASLRFFHTDLQESLRIGKQAVLRLREGSERTS</sequence>
<dbReference type="Gene3D" id="1.10.260.40">
    <property type="entry name" value="lambda repressor-like DNA-binding domains"/>
    <property type="match status" value="1"/>
</dbReference>
<evidence type="ECO:0000313" key="3">
    <source>
        <dbReference type="EMBL" id="MBL0389173.1"/>
    </source>
</evidence>
<evidence type="ECO:0000313" key="4">
    <source>
        <dbReference type="Proteomes" id="UP000602284"/>
    </source>
</evidence>
<protein>
    <submittedName>
        <fullName evidence="3">Helix-turn-helix domain-containing protein</fullName>
    </submittedName>
</protein>
<dbReference type="SUPFAM" id="SSF47413">
    <property type="entry name" value="lambda repressor-like DNA-binding domains"/>
    <property type="match status" value="1"/>
</dbReference>
<reference evidence="3 4" key="1">
    <citation type="submission" date="2021-01" db="EMBL/GenBank/DDBJ databases">
        <title>Tumebacillus sp. strain ITR2 16S ribosomal RNA gene Genome sequencing and assembly.</title>
        <authorList>
            <person name="Kang M."/>
        </authorList>
    </citation>
    <scope>NUCLEOTIDE SEQUENCE [LARGE SCALE GENOMIC DNA]</scope>
    <source>
        <strain evidence="3 4">ITR2</strain>
    </source>
</reference>
<accession>A0ABS1JHH5</accession>
<dbReference type="Pfam" id="PF01381">
    <property type="entry name" value="HTH_3"/>
    <property type="match status" value="1"/>
</dbReference>
<gene>
    <name evidence="3" type="ORF">JJB07_21505</name>
</gene>
<dbReference type="Gene3D" id="1.25.40.10">
    <property type="entry name" value="Tetratricopeptide repeat domain"/>
    <property type="match status" value="2"/>
</dbReference>
<evidence type="ECO:0000259" key="2">
    <source>
        <dbReference type="PROSITE" id="PS50943"/>
    </source>
</evidence>
<proteinExistence type="predicted"/>
<dbReference type="PANTHER" id="PTHR46797">
    <property type="entry name" value="HTH-TYPE TRANSCRIPTIONAL REGULATOR"/>
    <property type="match status" value="1"/>
</dbReference>
<dbReference type="InterPro" id="IPR010982">
    <property type="entry name" value="Lambda_DNA-bd_dom_sf"/>
</dbReference>
<dbReference type="SMART" id="SM00028">
    <property type="entry name" value="TPR"/>
    <property type="match status" value="4"/>
</dbReference>
<dbReference type="InterPro" id="IPR011990">
    <property type="entry name" value="TPR-like_helical_dom_sf"/>
</dbReference>
<keyword evidence="1" id="KW-0238">DNA-binding</keyword>
<dbReference type="Pfam" id="PF13424">
    <property type="entry name" value="TPR_12"/>
    <property type="match status" value="1"/>
</dbReference>
<dbReference type="Proteomes" id="UP000602284">
    <property type="component" value="Unassembled WGS sequence"/>
</dbReference>
<dbReference type="InterPro" id="IPR019734">
    <property type="entry name" value="TPR_rpt"/>
</dbReference>
<organism evidence="3 4">
    <name type="scientific">Tumebacillus amylolyticus</name>
    <dbReference type="NCBI Taxonomy" id="2801339"/>
    <lineage>
        <taxon>Bacteria</taxon>
        <taxon>Bacillati</taxon>
        <taxon>Bacillota</taxon>
        <taxon>Bacilli</taxon>
        <taxon>Bacillales</taxon>
        <taxon>Alicyclobacillaceae</taxon>
        <taxon>Tumebacillus</taxon>
    </lineage>
</organism>
<dbReference type="SMART" id="SM00530">
    <property type="entry name" value="HTH_XRE"/>
    <property type="match status" value="1"/>
</dbReference>
<name>A0ABS1JHH5_9BACL</name>
<dbReference type="PANTHER" id="PTHR46797:SF1">
    <property type="entry name" value="METHYLPHOSPHONATE SYNTHASE"/>
    <property type="match status" value="1"/>
</dbReference>